<comment type="caution">
    <text evidence="2">The sequence shown here is derived from an EMBL/GenBank/DDBJ whole genome shotgun (WGS) entry which is preliminary data.</text>
</comment>
<feature type="chain" id="PRO_5044759431" evidence="1">
    <location>
        <begin position="19"/>
        <end position="73"/>
    </location>
</feature>
<evidence type="ECO:0000256" key="1">
    <source>
        <dbReference type="SAM" id="SignalP"/>
    </source>
</evidence>
<dbReference type="Proteomes" id="UP001530315">
    <property type="component" value="Unassembled WGS sequence"/>
</dbReference>
<accession>A0ABD3NDQ6</accession>
<keyword evidence="1" id="KW-0732">Signal</keyword>
<evidence type="ECO:0000313" key="3">
    <source>
        <dbReference type="Proteomes" id="UP001530315"/>
    </source>
</evidence>
<protein>
    <submittedName>
        <fullName evidence="2">Uncharacterized protein</fullName>
    </submittedName>
</protein>
<reference evidence="2 3" key="1">
    <citation type="submission" date="2024-10" db="EMBL/GenBank/DDBJ databases">
        <title>Updated reference genomes for cyclostephanoid diatoms.</title>
        <authorList>
            <person name="Roberts W.R."/>
            <person name="Alverson A.J."/>
        </authorList>
    </citation>
    <scope>NUCLEOTIDE SEQUENCE [LARGE SCALE GENOMIC DNA]</scope>
    <source>
        <strain evidence="2 3">AJA276-08</strain>
    </source>
</reference>
<organism evidence="2 3">
    <name type="scientific">Stephanodiscus triporus</name>
    <dbReference type="NCBI Taxonomy" id="2934178"/>
    <lineage>
        <taxon>Eukaryota</taxon>
        <taxon>Sar</taxon>
        <taxon>Stramenopiles</taxon>
        <taxon>Ochrophyta</taxon>
        <taxon>Bacillariophyta</taxon>
        <taxon>Coscinodiscophyceae</taxon>
        <taxon>Thalassiosirophycidae</taxon>
        <taxon>Stephanodiscales</taxon>
        <taxon>Stephanodiscaceae</taxon>
        <taxon>Stephanodiscus</taxon>
    </lineage>
</organism>
<feature type="signal peptide" evidence="1">
    <location>
        <begin position="1"/>
        <end position="18"/>
    </location>
</feature>
<dbReference type="AlphaFoldDB" id="A0ABD3NDQ6"/>
<gene>
    <name evidence="2" type="ORF">ACHAW5_003957</name>
</gene>
<dbReference type="EMBL" id="JALLAZ020001493">
    <property type="protein sequence ID" value="KAL3774042.1"/>
    <property type="molecule type" value="Genomic_DNA"/>
</dbReference>
<evidence type="ECO:0000313" key="2">
    <source>
        <dbReference type="EMBL" id="KAL3774042.1"/>
    </source>
</evidence>
<keyword evidence="3" id="KW-1185">Reference proteome</keyword>
<name>A0ABD3NDQ6_9STRA</name>
<proteinExistence type="predicted"/>
<sequence length="73" mass="8091">MYCKSVIAFAAVVASATAFVPAPRQHASRTTAIKAEDVDYEAQFKKLQKEAEERLDDKVEELMKNIDTVGTSK</sequence>